<dbReference type="AlphaFoldDB" id="A0A453J013"/>
<keyword evidence="3" id="KW-1185">Reference proteome</keyword>
<reference evidence="3" key="1">
    <citation type="journal article" date="2014" name="Science">
        <title>Ancient hybridizations among the ancestral genomes of bread wheat.</title>
        <authorList>
            <consortium name="International Wheat Genome Sequencing Consortium,"/>
            <person name="Marcussen T."/>
            <person name="Sandve S.R."/>
            <person name="Heier L."/>
            <person name="Spannagl M."/>
            <person name="Pfeifer M."/>
            <person name="Jakobsen K.S."/>
            <person name="Wulff B.B."/>
            <person name="Steuernagel B."/>
            <person name="Mayer K.F."/>
            <person name="Olsen O.A."/>
        </authorList>
    </citation>
    <scope>NUCLEOTIDE SEQUENCE [LARGE SCALE GENOMIC DNA]</scope>
    <source>
        <strain evidence="3">cv. AL8/78</strain>
    </source>
</reference>
<dbReference type="Gramene" id="AET4Gv20740800.1">
    <property type="protein sequence ID" value="AET4Gv20740800.1"/>
    <property type="gene ID" value="AET4Gv20740800"/>
</dbReference>
<evidence type="ECO:0000313" key="2">
    <source>
        <dbReference type="EnsemblPlants" id="AET4Gv20740800.1"/>
    </source>
</evidence>
<proteinExistence type="predicted"/>
<reference evidence="3" key="2">
    <citation type="journal article" date="2017" name="Nat. Plants">
        <title>The Aegilops tauschii genome reveals multiple impacts of transposons.</title>
        <authorList>
            <person name="Zhao G."/>
            <person name="Zou C."/>
            <person name="Li K."/>
            <person name="Wang K."/>
            <person name="Li T."/>
            <person name="Gao L."/>
            <person name="Zhang X."/>
            <person name="Wang H."/>
            <person name="Yang Z."/>
            <person name="Liu X."/>
            <person name="Jiang W."/>
            <person name="Mao L."/>
            <person name="Kong X."/>
            <person name="Jiao Y."/>
            <person name="Jia J."/>
        </authorList>
    </citation>
    <scope>NUCLEOTIDE SEQUENCE [LARGE SCALE GENOMIC DNA]</scope>
    <source>
        <strain evidence="3">cv. AL8/78</strain>
    </source>
</reference>
<feature type="compositionally biased region" description="Low complexity" evidence="1">
    <location>
        <begin position="20"/>
        <end position="33"/>
    </location>
</feature>
<dbReference type="EnsemblPlants" id="AET4Gv20740800.1">
    <property type="protein sequence ID" value="AET4Gv20740800.1"/>
    <property type="gene ID" value="AET4Gv20740800"/>
</dbReference>
<sequence length="167" mass="17405">TASTAMVSTDGNASLFDSHSSSSKSSSPAAAPAASPPSPAAASNPYKKNTKLCLAPLSNQTLSRSHGGGKGEAATVWSKKLLKLGRSWASAAAAACLSTSPPPTMAAAAAARTHARTGMERNGKQKRLDCSGAPTVRSIRWPFYRQRLHPFPGGFLLLSLLKRERSD</sequence>
<reference evidence="2" key="4">
    <citation type="submission" date="2019-03" db="UniProtKB">
        <authorList>
            <consortium name="EnsemblPlants"/>
        </authorList>
    </citation>
    <scope>IDENTIFICATION</scope>
</reference>
<reference evidence="2" key="3">
    <citation type="journal article" date="2017" name="Nature">
        <title>Genome sequence of the progenitor of the wheat D genome Aegilops tauschii.</title>
        <authorList>
            <person name="Luo M.C."/>
            <person name="Gu Y.Q."/>
            <person name="Puiu D."/>
            <person name="Wang H."/>
            <person name="Twardziok S.O."/>
            <person name="Deal K.R."/>
            <person name="Huo N."/>
            <person name="Zhu T."/>
            <person name="Wang L."/>
            <person name="Wang Y."/>
            <person name="McGuire P.E."/>
            <person name="Liu S."/>
            <person name="Long H."/>
            <person name="Ramasamy R.K."/>
            <person name="Rodriguez J.C."/>
            <person name="Van S.L."/>
            <person name="Yuan L."/>
            <person name="Wang Z."/>
            <person name="Xia Z."/>
            <person name="Xiao L."/>
            <person name="Anderson O.D."/>
            <person name="Ouyang S."/>
            <person name="Liang Y."/>
            <person name="Zimin A.V."/>
            <person name="Pertea G."/>
            <person name="Qi P."/>
            <person name="Bennetzen J.L."/>
            <person name="Dai X."/>
            <person name="Dawson M.W."/>
            <person name="Muller H.G."/>
            <person name="Kugler K."/>
            <person name="Rivarola-Duarte L."/>
            <person name="Spannagl M."/>
            <person name="Mayer K.F.X."/>
            <person name="Lu F.H."/>
            <person name="Bevan M.W."/>
            <person name="Leroy P."/>
            <person name="Li P."/>
            <person name="You F.M."/>
            <person name="Sun Q."/>
            <person name="Liu Z."/>
            <person name="Lyons E."/>
            <person name="Wicker T."/>
            <person name="Salzberg S.L."/>
            <person name="Devos K.M."/>
            <person name="Dvorak J."/>
        </authorList>
    </citation>
    <scope>NUCLEOTIDE SEQUENCE [LARGE SCALE GENOMIC DNA]</scope>
    <source>
        <strain evidence="2">cv. AL8/78</strain>
    </source>
</reference>
<dbReference type="Proteomes" id="UP000015105">
    <property type="component" value="Chromosome 4D"/>
</dbReference>
<evidence type="ECO:0000313" key="3">
    <source>
        <dbReference type="Proteomes" id="UP000015105"/>
    </source>
</evidence>
<protein>
    <submittedName>
        <fullName evidence="2">Uncharacterized protein</fullName>
    </submittedName>
</protein>
<name>A0A453J013_AEGTS</name>
<reference evidence="2" key="5">
    <citation type="journal article" date="2021" name="G3 (Bethesda)">
        <title>Aegilops tauschii genome assembly Aet v5.0 features greater sequence contiguity and improved annotation.</title>
        <authorList>
            <person name="Wang L."/>
            <person name="Zhu T."/>
            <person name="Rodriguez J.C."/>
            <person name="Deal K.R."/>
            <person name="Dubcovsky J."/>
            <person name="McGuire P.E."/>
            <person name="Lux T."/>
            <person name="Spannagl M."/>
            <person name="Mayer K.F.X."/>
            <person name="Baldrich P."/>
            <person name="Meyers B.C."/>
            <person name="Huo N."/>
            <person name="Gu Y.Q."/>
            <person name="Zhou H."/>
            <person name="Devos K.M."/>
            <person name="Bennetzen J.L."/>
            <person name="Unver T."/>
            <person name="Budak H."/>
            <person name="Gulick P.J."/>
            <person name="Galiba G."/>
            <person name="Kalapos B."/>
            <person name="Nelson D.R."/>
            <person name="Li P."/>
            <person name="You F.M."/>
            <person name="Luo M.C."/>
            <person name="Dvorak J."/>
        </authorList>
    </citation>
    <scope>NUCLEOTIDE SEQUENCE [LARGE SCALE GENOMIC DNA]</scope>
    <source>
        <strain evidence="2">cv. AL8/78</strain>
    </source>
</reference>
<accession>A0A453J013</accession>
<evidence type="ECO:0000256" key="1">
    <source>
        <dbReference type="SAM" id="MobiDB-lite"/>
    </source>
</evidence>
<feature type="region of interest" description="Disordered" evidence="1">
    <location>
        <begin position="1"/>
        <end position="46"/>
    </location>
</feature>
<organism evidence="2 3">
    <name type="scientific">Aegilops tauschii subsp. strangulata</name>
    <name type="common">Goatgrass</name>
    <dbReference type="NCBI Taxonomy" id="200361"/>
    <lineage>
        <taxon>Eukaryota</taxon>
        <taxon>Viridiplantae</taxon>
        <taxon>Streptophyta</taxon>
        <taxon>Embryophyta</taxon>
        <taxon>Tracheophyta</taxon>
        <taxon>Spermatophyta</taxon>
        <taxon>Magnoliopsida</taxon>
        <taxon>Liliopsida</taxon>
        <taxon>Poales</taxon>
        <taxon>Poaceae</taxon>
        <taxon>BOP clade</taxon>
        <taxon>Pooideae</taxon>
        <taxon>Triticodae</taxon>
        <taxon>Triticeae</taxon>
        <taxon>Triticinae</taxon>
        <taxon>Aegilops</taxon>
    </lineage>
</organism>
<feature type="compositionally biased region" description="Polar residues" evidence="1">
    <location>
        <begin position="1"/>
        <end position="19"/>
    </location>
</feature>